<dbReference type="InterPro" id="IPR027417">
    <property type="entry name" value="P-loop_NTPase"/>
</dbReference>
<proteinExistence type="predicted"/>
<gene>
    <name evidence="1" type="ORF">PHYPA_021468</name>
    <name evidence="2" type="ORF">PHYPA_021469</name>
</gene>
<dbReference type="Gene3D" id="3.40.50.300">
    <property type="entry name" value="P-loop containing nucleotide triphosphate hydrolases"/>
    <property type="match status" value="1"/>
</dbReference>
<evidence type="ECO:0000313" key="3">
    <source>
        <dbReference type="EnsemblPlants" id="PAC:32906599.CDS.1"/>
    </source>
</evidence>
<reference evidence="3" key="3">
    <citation type="submission" date="2020-12" db="UniProtKB">
        <authorList>
            <consortium name="EnsemblPlants"/>
        </authorList>
    </citation>
    <scope>IDENTIFICATION</scope>
</reference>
<dbReference type="AlphaFoldDB" id="A0A2K1J267"/>
<dbReference type="Gramene" id="Pp3c17_36V3.1">
    <property type="protein sequence ID" value="PAC:32907236.CDS.1"/>
    <property type="gene ID" value="Pp3c17_36"/>
</dbReference>
<dbReference type="EnsemblPlants" id="Pp3c17_36V3.1">
    <property type="protein sequence ID" value="PAC:32907236.CDS.1"/>
    <property type="gene ID" value="Pp3c17_36"/>
</dbReference>
<dbReference type="Gramene" id="Pp3c17_28V3.1">
    <property type="protein sequence ID" value="PAC:32906599.CDS.1"/>
    <property type="gene ID" value="Pp3c17_28"/>
</dbReference>
<evidence type="ECO:0000313" key="1">
    <source>
        <dbReference type="EMBL" id="PNR35618.1"/>
    </source>
</evidence>
<name>A0A2K1J267_PHYPA</name>
<accession>A0A2K1J267</accession>
<reference evidence="2 4" key="1">
    <citation type="journal article" date="2008" name="Science">
        <title>The Physcomitrella genome reveals evolutionary insights into the conquest of land by plants.</title>
        <authorList>
            <person name="Rensing S."/>
            <person name="Lang D."/>
            <person name="Zimmer A."/>
            <person name="Terry A."/>
            <person name="Salamov A."/>
            <person name="Shapiro H."/>
            <person name="Nishiyama T."/>
            <person name="Perroud P.-F."/>
            <person name="Lindquist E."/>
            <person name="Kamisugi Y."/>
            <person name="Tanahashi T."/>
            <person name="Sakakibara K."/>
            <person name="Fujita T."/>
            <person name="Oishi K."/>
            <person name="Shin-I T."/>
            <person name="Kuroki Y."/>
            <person name="Toyoda A."/>
            <person name="Suzuki Y."/>
            <person name="Hashimoto A."/>
            <person name="Yamaguchi K."/>
            <person name="Sugano A."/>
            <person name="Kohara Y."/>
            <person name="Fujiyama A."/>
            <person name="Anterola A."/>
            <person name="Aoki S."/>
            <person name="Ashton N."/>
            <person name="Barbazuk W.B."/>
            <person name="Barker E."/>
            <person name="Bennetzen J."/>
            <person name="Bezanilla M."/>
            <person name="Blankenship R."/>
            <person name="Cho S.H."/>
            <person name="Dutcher S."/>
            <person name="Estelle M."/>
            <person name="Fawcett J.A."/>
            <person name="Gundlach H."/>
            <person name="Hanada K."/>
            <person name="Heyl A."/>
            <person name="Hicks K.A."/>
            <person name="Hugh J."/>
            <person name="Lohr M."/>
            <person name="Mayer K."/>
            <person name="Melkozernov A."/>
            <person name="Murata T."/>
            <person name="Nelson D."/>
            <person name="Pils B."/>
            <person name="Prigge M."/>
            <person name="Reiss B."/>
            <person name="Renner T."/>
            <person name="Rombauts S."/>
            <person name="Rushton P."/>
            <person name="Sanderfoot A."/>
            <person name="Schween G."/>
            <person name="Shiu S.-H."/>
            <person name="Stueber K."/>
            <person name="Theodoulou F.L."/>
            <person name="Tu H."/>
            <person name="Van de Peer Y."/>
            <person name="Verrier P.J."/>
            <person name="Waters E."/>
            <person name="Wood A."/>
            <person name="Yang L."/>
            <person name="Cove D."/>
            <person name="Cuming A."/>
            <person name="Hasebe M."/>
            <person name="Lucas S."/>
            <person name="Mishler D.B."/>
            <person name="Reski R."/>
            <person name="Grigoriev I."/>
            <person name="Quatrano R.S."/>
            <person name="Boore J.L."/>
        </authorList>
    </citation>
    <scope>NUCLEOTIDE SEQUENCE [LARGE SCALE GENOMIC DNA]</scope>
    <source>
        <strain evidence="3 4">cv. Gransden 2004</strain>
    </source>
</reference>
<dbReference type="EnsemblPlants" id="Pp3c17_28V3.1">
    <property type="protein sequence ID" value="PAC:32906599.CDS.1"/>
    <property type="gene ID" value="Pp3c17_28"/>
</dbReference>
<dbReference type="InParanoid" id="A0A2K1J267"/>
<sequence>MEEFIPSYPSMLDNNFVDNLWKEKKFYKTKKLNKSSLYPHQEIVRRFMLPQMPYNNLLLFHNVESGKTFTSITIVESHKFCKGRALILVRGRTSTDNFKDQIHKWLGREVKYYEIKKYISFANKIFIENPKSKS</sequence>
<evidence type="ECO:0000313" key="2">
    <source>
        <dbReference type="EMBL" id="PNR35619.1"/>
    </source>
</evidence>
<reference evidence="2 4" key="2">
    <citation type="journal article" date="2018" name="Plant J.">
        <title>The Physcomitrella patens chromosome-scale assembly reveals moss genome structure and evolution.</title>
        <authorList>
            <person name="Lang D."/>
            <person name="Ullrich K.K."/>
            <person name="Murat F."/>
            <person name="Fuchs J."/>
            <person name="Jenkins J."/>
            <person name="Haas F.B."/>
            <person name="Piednoel M."/>
            <person name="Gundlach H."/>
            <person name="Van Bel M."/>
            <person name="Meyberg R."/>
            <person name="Vives C."/>
            <person name="Morata J."/>
            <person name="Symeonidi A."/>
            <person name="Hiss M."/>
            <person name="Muchero W."/>
            <person name="Kamisugi Y."/>
            <person name="Saleh O."/>
            <person name="Blanc G."/>
            <person name="Decker E.L."/>
            <person name="van Gessel N."/>
            <person name="Grimwood J."/>
            <person name="Hayes R.D."/>
            <person name="Graham S.W."/>
            <person name="Gunter L.E."/>
            <person name="McDaniel S.F."/>
            <person name="Hoernstein S.N.W."/>
            <person name="Larsson A."/>
            <person name="Li F.W."/>
            <person name="Perroud P.F."/>
            <person name="Phillips J."/>
            <person name="Ranjan P."/>
            <person name="Rokshar D.S."/>
            <person name="Rothfels C.J."/>
            <person name="Schneider L."/>
            <person name="Shu S."/>
            <person name="Stevenson D.W."/>
            <person name="Thummler F."/>
            <person name="Tillich M."/>
            <person name="Villarreal Aguilar J.C."/>
            <person name="Widiez T."/>
            <person name="Wong G.K."/>
            <person name="Wymore A."/>
            <person name="Zhang Y."/>
            <person name="Zimmer A.D."/>
            <person name="Quatrano R.S."/>
            <person name="Mayer K.F.X."/>
            <person name="Goodstein D."/>
            <person name="Casacuberta J.M."/>
            <person name="Vandepoele K."/>
            <person name="Reski R."/>
            <person name="Cuming A.C."/>
            <person name="Tuskan G.A."/>
            <person name="Maumus F."/>
            <person name="Salse J."/>
            <person name="Schmutz J."/>
            <person name="Rensing S.A."/>
        </authorList>
    </citation>
    <scope>NUCLEOTIDE SEQUENCE [LARGE SCALE GENOMIC DNA]</scope>
    <source>
        <strain evidence="3 4">cv. Gransden 2004</strain>
    </source>
</reference>
<protein>
    <recommendedName>
        <fullName evidence="5">Helicase/UvrB N-terminal domain-containing protein</fullName>
    </recommendedName>
</protein>
<dbReference type="SUPFAM" id="SSF52540">
    <property type="entry name" value="P-loop containing nucleoside triphosphate hydrolases"/>
    <property type="match status" value="1"/>
</dbReference>
<evidence type="ECO:0000313" key="4">
    <source>
        <dbReference type="Proteomes" id="UP000006727"/>
    </source>
</evidence>
<dbReference type="EMBL" id="ABEU02000017">
    <property type="protein sequence ID" value="PNR35618.1"/>
    <property type="molecule type" value="Genomic_DNA"/>
</dbReference>
<dbReference type="Proteomes" id="UP000006727">
    <property type="component" value="Chromosome 17"/>
</dbReference>
<evidence type="ECO:0008006" key="5">
    <source>
        <dbReference type="Google" id="ProtNLM"/>
    </source>
</evidence>
<dbReference type="EMBL" id="ABEU02000017">
    <property type="protein sequence ID" value="PNR35619.1"/>
    <property type="molecule type" value="Genomic_DNA"/>
</dbReference>
<organism evidence="2">
    <name type="scientific">Physcomitrium patens</name>
    <name type="common">Spreading-leaved earth moss</name>
    <name type="synonym">Physcomitrella patens</name>
    <dbReference type="NCBI Taxonomy" id="3218"/>
    <lineage>
        <taxon>Eukaryota</taxon>
        <taxon>Viridiplantae</taxon>
        <taxon>Streptophyta</taxon>
        <taxon>Embryophyta</taxon>
        <taxon>Bryophyta</taxon>
        <taxon>Bryophytina</taxon>
        <taxon>Bryopsida</taxon>
        <taxon>Funariidae</taxon>
        <taxon>Funariales</taxon>
        <taxon>Funariaceae</taxon>
        <taxon>Physcomitrium</taxon>
    </lineage>
</organism>
<keyword evidence="4" id="KW-1185">Reference proteome</keyword>